<dbReference type="FunFam" id="1.10.10.10:FF:000079">
    <property type="entry name" value="GntR family transcriptional regulator"/>
    <property type="match status" value="1"/>
</dbReference>
<dbReference type="HOGENOM" id="CLU_063236_4_2_9"/>
<organism evidence="5 6">
    <name type="scientific">Helcococcus kunzii ATCC 51366</name>
    <dbReference type="NCBI Taxonomy" id="883114"/>
    <lineage>
        <taxon>Bacteria</taxon>
        <taxon>Bacillati</taxon>
        <taxon>Bacillota</taxon>
        <taxon>Tissierellia</taxon>
        <taxon>Tissierellales</taxon>
        <taxon>Peptoniphilaceae</taxon>
        <taxon>Helcococcus</taxon>
    </lineage>
</organism>
<evidence type="ECO:0000256" key="2">
    <source>
        <dbReference type="ARBA" id="ARBA00023125"/>
    </source>
</evidence>
<dbReference type="SUPFAM" id="SSF64288">
    <property type="entry name" value="Chorismate lyase-like"/>
    <property type="match status" value="1"/>
</dbReference>
<dbReference type="SUPFAM" id="SSF46785">
    <property type="entry name" value="Winged helix' DNA-binding domain"/>
    <property type="match status" value="1"/>
</dbReference>
<dbReference type="Pfam" id="PF07702">
    <property type="entry name" value="UTRA"/>
    <property type="match status" value="1"/>
</dbReference>
<comment type="caution">
    <text evidence="5">The sequence shown here is derived from an EMBL/GenBank/DDBJ whole genome shotgun (WGS) entry which is preliminary data.</text>
</comment>
<evidence type="ECO:0000259" key="4">
    <source>
        <dbReference type="PROSITE" id="PS50949"/>
    </source>
</evidence>
<name>H3NQ55_9FIRM</name>
<dbReference type="OrthoDB" id="9801546at2"/>
<evidence type="ECO:0000256" key="3">
    <source>
        <dbReference type="ARBA" id="ARBA00023163"/>
    </source>
</evidence>
<dbReference type="Pfam" id="PF00392">
    <property type="entry name" value="GntR"/>
    <property type="match status" value="1"/>
</dbReference>
<dbReference type="EMBL" id="AGEI01000028">
    <property type="protein sequence ID" value="EHR32535.1"/>
    <property type="molecule type" value="Genomic_DNA"/>
</dbReference>
<dbReference type="eggNOG" id="COG2188">
    <property type="taxonomic scope" value="Bacteria"/>
</dbReference>
<keyword evidence="3" id="KW-0804">Transcription</keyword>
<evidence type="ECO:0000313" key="6">
    <source>
        <dbReference type="Proteomes" id="UP000004191"/>
    </source>
</evidence>
<accession>H3NQ55</accession>
<dbReference type="Gene3D" id="3.40.1410.10">
    <property type="entry name" value="Chorismate lyase-like"/>
    <property type="match status" value="1"/>
</dbReference>
<keyword evidence="6" id="KW-1185">Reference proteome</keyword>
<dbReference type="RefSeq" id="WP_005398981.1">
    <property type="nucleotide sequence ID" value="NZ_JH601088.1"/>
</dbReference>
<gene>
    <name evidence="5" type="ORF">HMPREF9709_01466</name>
</gene>
<proteinExistence type="predicted"/>
<dbReference type="Gene3D" id="1.10.10.10">
    <property type="entry name" value="Winged helix-like DNA-binding domain superfamily/Winged helix DNA-binding domain"/>
    <property type="match status" value="1"/>
</dbReference>
<dbReference type="InterPro" id="IPR028978">
    <property type="entry name" value="Chorismate_lyase_/UTRA_dom_sf"/>
</dbReference>
<dbReference type="PROSITE" id="PS50949">
    <property type="entry name" value="HTH_GNTR"/>
    <property type="match status" value="1"/>
</dbReference>
<evidence type="ECO:0000256" key="1">
    <source>
        <dbReference type="ARBA" id="ARBA00023015"/>
    </source>
</evidence>
<dbReference type="InterPro" id="IPR036388">
    <property type="entry name" value="WH-like_DNA-bd_sf"/>
</dbReference>
<dbReference type="SMART" id="SM00866">
    <property type="entry name" value="UTRA"/>
    <property type="match status" value="1"/>
</dbReference>
<dbReference type="PANTHER" id="PTHR44846">
    <property type="entry name" value="MANNOSYL-D-GLYCERATE TRANSPORT/METABOLISM SYSTEM REPRESSOR MNGR-RELATED"/>
    <property type="match status" value="1"/>
</dbReference>
<dbReference type="SMART" id="SM00345">
    <property type="entry name" value="HTH_GNTR"/>
    <property type="match status" value="1"/>
</dbReference>
<dbReference type="InterPro" id="IPR036390">
    <property type="entry name" value="WH_DNA-bd_sf"/>
</dbReference>
<dbReference type="GO" id="GO:0003700">
    <property type="term" value="F:DNA-binding transcription factor activity"/>
    <property type="evidence" value="ECO:0007669"/>
    <property type="project" value="InterPro"/>
</dbReference>
<dbReference type="GO" id="GO:0045892">
    <property type="term" value="P:negative regulation of DNA-templated transcription"/>
    <property type="evidence" value="ECO:0007669"/>
    <property type="project" value="TreeGrafter"/>
</dbReference>
<dbReference type="Proteomes" id="UP000004191">
    <property type="component" value="Unassembled WGS sequence"/>
</dbReference>
<dbReference type="InterPro" id="IPR011663">
    <property type="entry name" value="UTRA"/>
</dbReference>
<keyword evidence="1" id="KW-0805">Transcription regulation</keyword>
<evidence type="ECO:0000313" key="5">
    <source>
        <dbReference type="EMBL" id="EHR32535.1"/>
    </source>
</evidence>
<dbReference type="GeneID" id="96999417"/>
<dbReference type="InterPro" id="IPR000524">
    <property type="entry name" value="Tscrpt_reg_HTH_GntR"/>
</dbReference>
<dbReference type="PATRIC" id="fig|883114.3.peg.1461"/>
<feature type="domain" description="HTH gntR-type" evidence="4">
    <location>
        <begin position="8"/>
        <end position="76"/>
    </location>
</feature>
<dbReference type="AlphaFoldDB" id="H3NQ55"/>
<dbReference type="CDD" id="cd07377">
    <property type="entry name" value="WHTH_GntR"/>
    <property type="match status" value="1"/>
</dbReference>
<reference evidence="5 6" key="1">
    <citation type="submission" date="2012-01" db="EMBL/GenBank/DDBJ databases">
        <title>The Genome Sequence of Helcococcus kunzii ATCC 51366.</title>
        <authorList>
            <consortium name="The Broad Institute Genome Sequencing Platform"/>
            <person name="Earl A."/>
            <person name="Ward D."/>
            <person name="Feldgarden M."/>
            <person name="Gevers D."/>
            <person name="Huys G."/>
            <person name="Young S.K."/>
            <person name="Zeng Q."/>
            <person name="Gargeya S."/>
            <person name="Fitzgerald M."/>
            <person name="Haas B."/>
            <person name="Abouelleil A."/>
            <person name="Alvarado L."/>
            <person name="Arachchi H.M."/>
            <person name="Berlin A."/>
            <person name="Chapman S.B."/>
            <person name="Gearin G."/>
            <person name="Goldberg J."/>
            <person name="Griggs A."/>
            <person name="Gujja S."/>
            <person name="Hansen M."/>
            <person name="Heiman D."/>
            <person name="Howarth C."/>
            <person name="Larimer J."/>
            <person name="Lui A."/>
            <person name="MacDonald P.J.P."/>
            <person name="McCowen C."/>
            <person name="Montmayeur A."/>
            <person name="Murphy C."/>
            <person name="Neiman D."/>
            <person name="Pearson M."/>
            <person name="Priest M."/>
            <person name="Roberts A."/>
            <person name="Saif S."/>
            <person name="Shea T."/>
            <person name="Sisk P."/>
            <person name="Stolte C."/>
            <person name="Sykes S."/>
            <person name="Wortman J."/>
            <person name="Nusbaum C."/>
            <person name="Birren B."/>
        </authorList>
    </citation>
    <scope>NUCLEOTIDE SEQUENCE [LARGE SCALE GENOMIC DNA]</scope>
    <source>
        <strain evidence="5 6">ATCC 51366</strain>
    </source>
</reference>
<protein>
    <recommendedName>
        <fullName evidence="4">HTH gntR-type domain-containing protein</fullName>
    </recommendedName>
</protein>
<keyword evidence="2" id="KW-0238">DNA-binding</keyword>
<dbReference type="PANTHER" id="PTHR44846:SF1">
    <property type="entry name" value="MANNOSYL-D-GLYCERATE TRANSPORT_METABOLISM SYSTEM REPRESSOR MNGR-RELATED"/>
    <property type="match status" value="1"/>
</dbReference>
<dbReference type="GO" id="GO:0003677">
    <property type="term" value="F:DNA binding"/>
    <property type="evidence" value="ECO:0007669"/>
    <property type="project" value="UniProtKB-KW"/>
</dbReference>
<dbReference type="STRING" id="883114.HMPREF9709_01466"/>
<sequence length="240" mass="28089">MDNKNTQMTLYDQVIDKIIDYIDNNNLKADSVIPSERELSIKYNVSRATIRRALSELIQEGILYKIPGKGTFVSQKKFKKDLLKFYSFSEEMKKLNKTPSSKILSYNIIISNKKLAKIMNCKEGEKLYKIERIRYADGEPIMYEINHLLYNRFLDLSEVRIRSYSMYDILIKEYNVEFSSALETLQPVITREAEAKMLNYGAGLPSMLIERITKEKDLIIEYTKSVIAGDKFKYQINLKR</sequence>
<dbReference type="PRINTS" id="PR00035">
    <property type="entry name" value="HTHGNTR"/>
</dbReference>
<dbReference type="InterPro" id="IPR050679">
    <property type="entry name" value="Bact_HTH_transcr_reg"/>
</dbReference>